<gene>
    <name evidence="7" type="ORF">H4684_000603</name>
</gene>
<dbReference type="PIRSF" id="PIRSF018267">
    <property type="entry name" value="VSR_endonuc"/>
    <property type="match status" value="1"/>
</dbReference>
<keyword evidence="2 6" id="KW-0255">Endonuclease</keyword>
<evidence type="ECO:0000313" key="7">
    <source>
        <dbReference type="EMBL" id="MBE1423979.1"/>
    </source>
</evidence>
<evidence type="ECO:0000256" key="1">
    <source>
        <dbReference type="ARBA" id="ARBA00022722"/>
    </source>
</evidence>
<dbReference type="GO" id="GO:0004519">
    <property type="term" value="F:endonuclease activity"/>
    <property type="evidence" value="ECO:0007669"/>
    <property type="project" value="UniProtKB-KW"/>
</dbReference>
<evidence type="ECO:0000256" key="3">
    <source>
        <dbReference type="ARBA" id="ARBA00022763"/>
    </source>
</evidence>
<dbReference type="GO" id="GO:0016787">
    <property type="term" value="F:hydrolase activity"/>
    <property type="evidence" value="ECO:0007669"/>
    <property type="project" value="UniProtKB-KW"/>
</dbReference>
<organism evidence="7 8">
    <name type="scientific">Desulfomicrobium macestii</name>
    <dbReference type="NCBI Taxonomy" id="90731"/>
    <lineage>
        <taxon>Bacteria</taxon>
        <taxon>Pseudomonadati</taxon>
        <taxon>Thermodesulfobacteriota</taxon>
        <taxon>Desulfovibrionia</taxon>
        <taxon>Desulfovibrionales</taxon>
        <taxon>Desulfomicrobiaceae</taxon>
        <taxon>Desulfomicrobium</taxon>
    </lineage>
</organism>
<dbReference type="Pfam" id="PF03852">
    <property type="entry name" value="Vsr"/>
    <property type="match status" value="1"/>
</dbReference>
<dbReference type="Proteomes" id="UP000639010">
    <property type="component" value="Unassembled WGS sequence"/>
</dbReference>
<dbReference type="EMBL" id="JADBGG010000003">
    <property type="protein sequence ID" value="MBE1423979.1"/>
    <property type="molecule type" value="Genomic_DNA"/>
</dbReference>
<dbReference type="InterPro" id="IPR004603">
    <property type="entry name" value="DNA_mismatch_endonuc_vsr"/>
</dbReference>
<evidence type="ECO:0000256" key="6">
    <source>
        <dbReference type="PIRNR" id="PIRNR018267"/>
    </source>
</evidence>
<comment type="caution">
    <text evidence="7">The sequence shown here is derived from an EMBL/GenBank/DDBJ whole genome shotgun (WGS) entry which is preliminary data.</text>
</comment>
<accession>A0ABR9GZV5</accession>
<dbReference type="Gene3D" id="3.40.960.10">
    <property type="entry name" value="VSR Endonuclease"/>
    <property type="match status" value="1"/>
</dbReference>
<name>A0ABR9GZV5_9BACT</name>
<keyword evidence="3 6" id="KW-0227">DNA damage</keyword>
<comment type="similarity">
    <text evidence="6">Belongs to the vsr family.</text>
</comment>
<keyword evidence="1 6" id="KW-0540">Nuclease</keyword>
<dbReference type="SUPFAM" id="SSF52980">
    <property type="entry name" value="Restriction endonuclease-like"/>
    <property type="match status" value="1"/>
</dbReference>
<reference evidence="7 8" key="1">
    <citation type="submission" date="2020-10" db="EMBL/GenBank/DDBJ databases">
        <title>Genomic Encyclopedia of Type Strains, Phase IV (KMG-IV): sequencing the most valuable type-strain genomes for metagenomic binning, comparative biology and taxonomic classification.</title>
        <authorList>
            <person name="Goeker M."/>
        </authorList>
    </citation>
    <scope>NUCLEOTIDE SEQUENCE [LARGE SCALE GENOMIC DNA]</scope>
    <source>
        <strain evidence="7 8">DSM 4194</strain>
    </source>
</reference>
<proteinExistence type="inferred from homology"/>
<sequence>MSRIRGKDSAPEIRLRRLVHKLGYRYRLHVKELPGTPDLVFPSRRAVIFMHGCFWHRHEGCKLARLPKSKLDFWKKKLDSNKNRDALQQQRLYELGWRVLVIWECELDDADRLVMTIRKFLDEPTRGQS</sequence>
<evidence type="ECO:0000313" key="8">
    <source>
        <dbReference type="Proteomes" id="UP000639010"/>
    </source>
</evidence>
<dbReference type="InterPro" id="IPR011335">
    <property type="entry name" value="Restrct_endonuc-II-like"/>
</dbReference>
<dbReference type="CDD" id="cd00221">
    <property type="entry name" value="Vsr"/>
    <property type="match status" value="1"/>
</dbReference>
<keyword evidence="5 6" id="KW-0234">DNA repair</keyword>
<evidence type="ECO:0000256" key="2">
    <source>
        <dbReference type="ARBA" id="ARBA00022759"/>
    </source>
</evidence>
<dbReference type="EC" id="3.1.-.-" evidence="6"/>
<protein>
    <recommendedName>
        <fullName evidence="6">Very short patch repair endonuclease</fullName>
        <ecNumber evidence="6">3.1.-.-</ecNumber>
    </recommendedName>
</protein>
<evidence type="ECO:0000256" key="4">
    <source>
        <dbReference type="ARBA" id="ARBA00022801"/>
    </source>
</evidence>
<comment type="function">
    <text evidence="6">May nick specific sequences that contain T:G mispairs resulting from m5C-deamination.</text>
</comment>
<evidence type="ECO:0000256" key="5">
    <source>
        <dbReference type="ARBA" id="ARBA00023204"/>
    </source>
</evidence>
<dbReference type="NCBIfam" id="TIGR00632">
    <property type="entry name" value="vsr"/>
    <property type="match status" value="1"/>
</dbReference>
<keyword evidence="8" id="KW-1185">Reference proteome</keyword>
<keyword evidence="4 6" id="KW-0378">Hydrolase</keyword>